<dbReference type="Pfam" id="PF16868">
    <property type="entry name" value="NMT1_3"/>
    <property type="match status" value="1"/>
</dbReference>
<organism evidence="2 3">
    <name type="scientific">Serratia rubidaea</name>
    <name type="common">Serratia marinorubra</name>
    <dbReference type="NCBI Taxonomy" id="61652"/>
    <lineage>
        <taxon>Bacteria</taxon>
        <taxon>Pseudomonadati</taxon>
        <taxon>Pseudomonadota</taxon>
        <taxon>Gammaproteobacteria</taxon>
        <taxon>Enterobacterales</taxon>
        <taxon>Yersiniaceae</taxon>
        <taxon>Serratia</taxon>
    </lineage>
</organism>
<sequence length="78" mass="8407">MLESKVKDGTLNDIAGSRFSVGPQASGTEQSTLVILRGVNMSKKIFRRNTWAMATPSRRCVTVGSTAARCPPGCRPPR</sequence>
<evidence type="ECO:0000313" key="2">
    <source>
        <dbReference type="EMBL" id="VEA72708.1"/>
    </source>
</evidence>
<dbReference type="InterPro" id="IPR011852">
    <property type="entry name" value="TRAP_TAXI"/>
</dbReference>
<proteinExistence type="predicted"/>
<accession>A0A3S4I3S6</accession>
<dbReference type="AlphaFoldDB" id="A0A3S4I3S6"/>
<dbReference type="Proteomes" id="UP000271603">
    <property type="component" value="Chromosome"/>
</dbReference>
<reference evidence="2 3" key="1">
    <citation type="submission" date="2018-12" db="EMBL/GenBank/DDBJ databases">
        <authorList>
            <consortium name="Pathogen Informatics"/>
        </authorList>
    </citation>
    <scope>NUCLEOTIDE SEQUENCE [LARGE SCALE GENOMIC DNA]</scope>
    <source>
        <strain evidence="2 3">NCTC9419</strain>
    </source>
</reference>
<evidence type="ECO:0000256" key="1">
    <source>
        <dbReference type="SAM" id="MobiDB-lite"/>
    </source>
</evidence>
<name>A0A3S4I3S6_SERRU</name>
<evidence type="ECO:0000313" key="3">
    <source>
        <dbReference type="Proteomes" id="UP000271603"/>
    </source>
</evidence>
<dbReference type="EMBL" id="LR134155">
    <property type="protein sequence ID" value="VEA72708.1"/>
    <property type="molecule type" value="Genomic_DNA"/>
</dbReference>
<gene>
    <name evidence="2" type="ORF">NCTC9419_04322</name>
</gene>
<feature type="compositionally biased region" description="Basic and acidic residues" evidence="1">
    <location>
        <begin position="1"/>
        <end position="10"/>
    </location>
</feature>
<protein>
    <submittedName>
        <fullName evidence="2">Uncharacterized protein</fullName>
    </submittedName>
</protein>
<feature type="region of interest" description="Disordered" evidence="1">
    <location>
        <begin position="1"/>
        <end position="28"/>
    </location>
</feature>